<dbReference type="AlphaFoldDB" id="A0A9X6Z7E4"/>
<name>A0A9X6Z7E4_BACCE</name>
<protein>
    <submittedName>
        <fullName evidence="1">Uncharacterized protein</fullName>
    </submittedName>
</protein>
<evidence type="ECO:0000313" key="1">
    <source>
        <dbReference type="EMBL" id="PFD16708.1"/>
    </source>
</evidence>
<dbReference type="Proteomes" id="UP000219743">
    <property type="component" value="Unassembled WGS sequence"/>
</dbReference>
<organism evidence="1 2">
    <name type="scientific">Bacillus cereus</name>
    <dbReference type="NCBI Taxonomy" id="1396"/>
    <lineage>
        <taxon>Bacteria</taxon>
        <taxon>Bacillati</taxon>
        <taxon>Bacillota</taxon>
        <taxon>Bacilli</taxon>
        <taxon>Bacillales</taxon>
        <taxon>Bacillaceae</taxon>
        <taxon>Bacillus</taxon>
        <taxon>Bacillus cereus group</taxon>
    </lineage>
</organism>
<dbReference type="EMBL" id="NTRC01000030">
    <property type="protein sequence ID" value="PFD16708.1"/>
    <property type="molecule type" value="Genomic_DNA"/>
</dbReference>
<sequence>MNINTKEILKGIITINGNQVKTGMSISELERVLNTKIEHRNEHVGYVLNPALIEDEKPINLVTWFKGDTVEILKLNIGGFHDDDVACKYLDDWLEERRITEWIGGSYYQTEFGSLIPSLIHNGYNDYCYEIQISLEYGKIPSRKFPQIKENKNNSVRFVVDDSEFKIQRIPCREADMLPLDNWLENVPMSLDERSERYSKDDRKETIYFNITKIENRKETIIGIAEFTYFAVWRAYNNSELFITLDDLTEKWGILGFAIEKYGCGLKDKNEITPYILVFETIHDEIPHNKGLKVFMENEKNMKLLFESVMSLTSKYVKISEEDMTLISLSNNKDKMFSYYKTFDDIFINYQRSEKNATVK</sequence>
<reference evidence="1 2" key="1">
    <citation type="submission" date="2017-09" db="EMBL/GenBank/DDBJ databases">
        <title>Large-scale bioinformatics analysis of Bacillus genomes uncovers conserved roles of natural products in bacterial physiology.</title>
        <authorList>
            <consortium name="Agbiome Team Llc"/>
            <person name="Bleich R.M."/>
            <person name="Kirk G.J."/>
            <person name="Santa Maria K.C."/>
            <person name="Allen S.E."/>
            <person name="Farag S."/>
            <person name="Shank E.A."/>
            <person name="Bowers A."/>
        </authorList>
    </citation>
    <scope>NUCLEOTIDE SEQUENCE [LARGE SCALE GENOMIC DNA]</scope>
    <source>
        <strain evidence="1 2">AFS024404</strain>
    </source>
</reference>
<dbReference type="RefSeq" id="WP_098330444.1">
    <property type="nucleotide sequence ID" value="NZ_NTRC01000030.1"/>
</dbReference>
<accession>A0A9X6Z7E4</accession>
<proteinExistence type="predicted"/>
<comment type="caution">
    <text evidence="1">The sequence shown here is derived from an EMBL/GenBank/DDBJ whole genome shotgun (WGS) entry which is preliminary data.</text>
</comment>
<gene>
    <name evidence="1" type="ORF">CN263_26320</name>
</gene>
<evidence type="ECO:0000313" key="2">
    <source>
        <dbReference type="Proteomes" id="UP000219743"/>
    </source>
</evidence>